<keyword evidence="2" id="KW-1185">Reference proteome</keyword>
<proteinExistence type="predicted"/>
<evidence type="ECO:0000313" key="2">
    <source>
        <dbReference type="Proteomes" id="UP000807353"/>
    </source>
</evidence>
<evidence type="ECO:0000313" key="1">
    <source>
        <dbReference type="EMBL" id="KAF9457935.1"/>
    </source>
</evidence>
<comment type="caution">
    <text evidence="1">The sequence shown here is derived from an EMBL/GenBank/DDBJ whole genome shotgun (WGS) entry which is preliminary data.</text>
</comment>
<reference evidence="1" key="1">
    <citation type="submission" date="2020-11" db="EMBL/GenBank/DDBJ databases">
        <authorList>
            <consortium name="DOE Joint Genome Institute"/>
            <person name="Ahrendt S."/>
            <person name="Riley R."/>
            <person name="Andreopoulos W."/>
            <person name="Labutti K."/>
            <person name="Pangilinan J."/>
            <person name="Ruiz-Duenas F.J."/>
            <person name="Barrasa J.M."/>
            <person name="Sanchez-Garcia M."/>
            <person name="Camarero S."/>
            <person name="Miyauchi S."/>
            <person name="Serrano A."/>
            <person name="Linde D."/>
            <person name="Babiker R."/>
            <person name="Drula E."/>
            <person name="Ayuso-Fernandez I."/>
            <person name="Pacheco R."/>
            <person name="Padilla G."/>
            <person name="Ferreira P."/>
            <person name="Barriuso J."/>
            <person name="Kellner H."/>
            <person name="Castanera R."/>
            <person name="Alfaro M."/>
            <person name="Ramirez L."/>
            <person name="Pisabarro A.G."/>
            <person name="Kuo A."/>
            <person name="Tritt A."/>
            <person name="Lipzen A."/>
            <person name="He G."/>
            <person name="Yan M."/>
            <person name="Ng V."/>
            <person name="Cullen D."/>
            <person name="Martin F."/>
            <person name="Rosso M.-N."/>
            <person name="Henrissat B."/>
            <person name="Hibbett D."/>
            <person name="Martinez A.T."/>
            <person name="Grigoriev I.V."/>
        </authorList>
    </citation>
    <scope>NUCLEOTIDE SEQUENCE</scope>
    <source>
        <strain evidence="1">CBS 247.69</strain>
    </source>
</reference>
<organism evidence="1 2">
    <name type="scientific">Collybia nuda</name>
    <dbReference type="NCBI Taxonomy" id="64659"/>
    <lineage>
        <taxon>Eukaryota</taxon>
        <taxon>Fungi</taxon>
        <taxon>Dikarya</taxon>
        <taxon>Basidiomycota</taxon>
        <taxon>Agaricomycotina</taxon>
        <taxon>Agaricomycetes</taxon>
        <taxon>Agaricomycetidae</taxon>
        <taxon>Agaricales</taxon>
        <taxon>Tricholomatineae</taxon>
        <taxon>Clitocybaceae</taxon>
        <taxon>Collybia</taxon>
    </lineage>
</organism>
<name>A0A9P5XW72_9AGAR</name>
<accession>A0A9P5XW72</accession>
<protein>
    <submittedName>
        <fullName evidence="1">Uncharacterized protein</fullName>
    </submittedName>
</protein>
<dbReference type="Proteomes" id="UP000807353">
    <property type="component" value="Unassembled WGS sequence"/>
</dbReference>
<dbReference type="EMBL" id="MU150354">
    <property type="protein sequence ID" value="KAF9457935.1"/>
    <property type="molecule type" value="Genomic_DNA"/>
</dbReference>
<dbReference type="AlphaFoldDB" id="A0A9P5XW72"/>
<gene>
    <name evidence="1" type="ORF">BDZ94DRAFT_1325900</name>
</gene>
<sequence>MKLSMSFSPELIDLIINHLHDHSESLLHCALVGRNWTFAARYHLFSAVTLHKSLSSYNPNKNVPRLELFLRLLNSPHSTIRPQDVHEITLIFSSRNFEYFSYLVTRTTACLPALKSLNILIDPTDSIVTRGWHDVRPCEVRPDDVVRNSFYKGFSESPLNWSNSTENFIRIVSSIPRLQRLKNTWSPPTEVSNLSLWKFPSHLRHLTVQTMKTAMMRWWLADERRLPIHSVELYSVYPTETPSIGAFLKTLGSSLMDLRVSFKGPRIVTEEAFRNHVNLAYNTSLRSLEIGDVSLEPRGGPVYFAWLFAILSQITSKAMKHLKIWLCVGQATFELFDWGKLDGILATSPFDCLETLTFSTYVFNRRHNFSDAVTTFLPSCQGRIQVEHYEAHDYEALQV</sequence>
<dbReference type="OrthoDB" id="2789810at2759"/>